<organism evidence="4 6">
    <name type="scientific">Rhizobium tibeticum</name>
    <dbReference type="NCBI Taxonomy" id="501024"/>
    <lineage>
        <taxon>Bacteria</taxon>
        <taxon>Pseudomonadati</taxon>
        <taxon>Pseudomonadota</taxon>
        <taxon>Alphaproteobacteria</taxon>
        <taxon>Hyphomicrobiales</taxon>
        <taxon>Rhizobiaceae</taxon>
        <taxon>Rhizobium/Agrobacterium group</taxon>
        <taxon>Rhizobium</taxon>
    </lineage>
</organism>
<evidence type="ECO:0000256" key="2">
    <source>
        <dbReference type="ARBA" id="ARBA00023002"/>
    </source>
</evidence>
<dbReference type="GO" id="GO:0050575">
    <property type="term" value="F:2-(S)-hydroxypropyl-CoM dehydrogenase activity"/>
    <property type="evidence" value="ECO:0007669"/>
    <property type="project" value="UniProtKB-EC"/>
</dbReference>
<reference evidence="4" key="1">
    <citation type="submission" date="2016-10" db="EMBL/GenBank/DDBJ databases">
        <authorList>
            <person name="de Groot N.N."/>
        </authorList>
    </citation>
    <scope>NUCLEOTIDE SEQUENCE [LARGE SCALE GENOMIC DNA]</scope>
    <source>
        <strain evidence="4">CCBAU85039</strain>
    </source>
</reference>
<dbReference type="PANTHER" id="PTHR24321:SF8">
    <property type="entry name" value="ESTRADIOL 17-BETA-DEHYDROGENASE 8-RELATED"/>
    <property type="match status" value="1"/>
</dbReference>
<dbReference type="EC" id="1.1.1.269" evidence="4"/>
<reference evidence="6" key="3">
    <citation type="submission" date="2016-10" db="EMBL/GenBank/DDBJ databases">
        <authorList>
            <person name="Wibberg D."/>
        </authorList>
    </citation>
    <scope>NUCLEOTIDE SEQUENCE [LARGE SCALE GENOMIC DNA]</scope>
</reference>
<evidence type="ECO:0000313" key="7">
    <source>
        <dbReference type="Proteomes" id="UP000198939"/>
    </source>
</evidence>
<dbReference type="Proteomes" id="UP000183063">
    <property type="component" value="Unassembled WGS sequence"/>
</dbReference>
<dbReference type="Proteomes" id="UP000198939">
    <property type="component" value="Unassembled WGS sequence"/>
</dbReference>
<proteinExistence type="inferred from homology"/>
<dbReference type="PANTHER" id="PTHR24321">
    <property type="entry name" value="DEHYDROGENASES, SHORT CHAIN"/>
    <property type="match status" value="1"/>
</dbReference>
<feature type="region of interest" description="Disordered" evidence="3">
    <location>
        <begin position="93"/>
        <end position="117"/>
    </location>
</feature>
<keyword evidence="7" id="KW-1185">Reference proteome</keyword>
<dbReference type="SUPFAM" id="SSF51735">
    <property type="entry name" value="NAD(P)-binding Rossmann-fold domains"/>
    <property type="match status" value="1"/>
</dbReference>
<accession>A0A1H8W0C1</accession>
<sequence>MLCRQLAQEWATDGVRVNVVCPGIIRTPLTEAVYRDDDLKQKRESLVPLGRIGVPQDLAEAVVFLTGKRAGYIAGAILRIDGGLSDAMLHLIPGRPQKEAETSPSAPDNHRGLGGTQ</sequence>
<protein>
    <submittedName>
        <fullName evidence="4">2-(S)-hydroxypropyl-CoM dehydrogenase</fullName>
        <ecNumber evidence="4">1.1.1.269</ecNumber>
    </submittedName>
    <submittedName>
        <fullName evidence="5">Glucose 1-dehydrogenase</fullName>
    </submittedName>
</protein>
<dbReference type="InterPro" id="IPR036291">
    <property type="entry name" value="NAD(P)-bd_dom_sf"/>
</dbReference>
<evidence type="ECO:0000256" key="3">
    <source>
        <dbReference type="SAM" id="MobiDB-lite"/>
    </source>
</evidence>
<dbReference type="Gene3D" id="3.40.50.720">
    <property type="entry name" value="NAD(P)-binding Rossmann-like Domain"/>
    <property type="match status" value="1"/>
</dbReference>
<dbReference type="InterPro" id="IPR002347">
    <property type="entry name" value="SDR_fam"/>
</dbReference>
<evidence type="ECO:0000313" key="5">
    <source>
        <dbReference type="EMBL" id="SEP21045.1"/>
    </source>
</evidence>
<dbReference type="STRING" id="501024.RTCCBAU85039_6312"/>
<evidence type="ECO:0000256" key="1">
    <source>
        <dbReference type="ARBA" id="ARBA00006484"/>
    </source>
</evidence>
<dbReference type="Pfam" id="PF13561">
    <property type="entry name" value="adh_short_C2"/>
    <property type="match status" value="1"/>
</dbReference>
<dbReference type="AlphaFoldDB" id="A0A1H8W0C1"/>
<keyword evidence="2 4" id="KW-0560">Oxidoreductase</keyword>
<evidence type="ECO:0000313" key="4">
    <source>
        <dbReference type="EMBL" id="SEI20082.1"/>
    </source>
</evidence>
<gene>
    <name evidence="4" type="primary">xecE</name>
    <name evidence="4" type="ORF">RTCCBAU85039_6312</name>
    <name evidence="5" type="ORF">SAMN05216228_105023</name>
</gene>
<evidence type="ECO:0000313" key="6">
    <source>
        <dbReference type="Proteomes" id="UP000183063"/>
    </source>
</evidence>
<comment type="similarity">
    <text evidence="1">Belongs to the short-chain dehydrogenases/reductases (SDR) family.</text>
</comment>
<dbReference type="EMBL" id="FNXB01000064">
    <property type="protein sequence ID" value="SEI20082.1"/>
    <property type="molecule type" value="Genomic_DNA"/>
</dbReference>
<reference evidence="5 7" key="2">
    <citation type="submission" date="2016-10" db="EMBL/GenBank/DDBJ databases">
        <authorList>
            <person name="Varghese N."/>
            <person name="Submissions S."/>
        </authorList>
    </citation>
    <scope>NUCLEOTIDE SEQUENCE [LARGE SCALE GENOMIC DNA]</scope>
    <source>
        <strain evidence="5 7">CGMCC 1.7071</strain>
    </source>
</reference>
<dbReference type="EMBL" id="FOCV01000050">
    <property type="protein sequence ID" value="SEP21045.1"/>
    <property type="molecule type" value="Genomic_DNA"/>
</dbReference>
<dbReference type="PRINTS" id="PR00081">
    <property type="entry name" value="GDHRDH"/>
</dbReference>
<name>A0A1H8W0C1_9HYPH</name>